<dbReference type="Proteomes" id="UP000305674">
    <property type="component" value="Unassembled WGS sequence"/>
</dbReference>
<dbReference type="OrthoDB" id="8546610at2"/>
<dbReference type="InterPro" id="IPR021109">
    <property type="entry name" value="Peptidase_aspartic_dom_sf"/>
</dbReference>
<feature type="domain" description="Retropepsin-like aspartic endopeptidase" evidence="3">
    <location>
        <begin position="102"/>
        <end position="236"/>
    </location>
</feature>
<protein>
    <submittedName>
        <fullName evidence="4">ATP-dependent zinc protease</fullName>
    </submittedName>
</protein>
<feature type="region of interest" description="Disordered" evidence="1">
    <location>
        <begin position="78"/>
        <end position="98"/>
    </location>
</feature>
<dbReference type="PROSITE" id="PS51257">
    <property type="entry name" value="PROKAR_LIPOPROTEIN"/>
    <property type="match status" value="1"/>
</dbReference>
<dbReference type="PANTHER" id="PTHR38037">
    <property type="entry name" value="ZN_PROTEASE DOMAIN-CONTAINING PROTEIN"/>
    <property type="match status" value="1"/>
</dbReference>
<feature type="signal peptide" evidence="2">
    <location>
        <begin position="1"/>
        <end position="20"/>
    </location>
</feature>
<keyword evidence="4" id="KW-0645">Protease</keyword>
<evidence type="ECO:0000256" key="1">
    <source>
        <dbReference type="SAM" id="MobiDB-lite"/>
    </source>
</evidence>
<evidence type="ECO:0000313" key="5">
    <source>
        <dbReference type="Proteomes" id="UP000305674"/>
    </source>
</evidence>
<dbReference type="PANTHER" id="PTHR38037:SF2">
    <property type="entry name" value="ATP-DEPENDENT ZINC PROTEASE DOMAIN-CONTAINING PROTEIN-RELATED"/>
    <property type="match status" value="1"/>
</dbReference>
<proteinExistence type="predicted"/>
<evidence type="ECO:0000313" key="4">
    <source>
        <dbReference type="EMBL" id="TKB50692.1"/>
    </source>
</evidence>
<organism evidence="4 5">
    <name type="scientific">Ferrimonas sediminicola</name>
    <dbReference type="NCBI Taxonomy" id="2569538"/>
    <lineage>
        <taxon>Bacteria</taxon>
        <taxon>Pseudomonadati</taxon>
        <taxon>Pseudomonadota</taxon>
        <taxon>Gammaproteobacteria</taxon>
        <taxon>Alteromonadales</taxon>
        <taxon>Ferrimonadaceae</taxon>
        <taxon>Ferrimonas</taxon>
    </lineage>
</organism>
<dbReference type="EMBL" id="SWCI01000002">
    <property type="protein sequence ID" value="TKB50692.1"/>
    <property type="molecule type" value="Genomic_DNA"/>
</dbReference>
<gene>
    <name evidence="4" type="ORF">FCL40_05325</name>
</gene>
<dbReference type="Pfam" id="PF05618">
    <property type="entry name" value="Zn_protease"/>
    <property type="match status" value="1"/>
</dbReference>
<dbReference type="Gene3D" id="2.40.70.10">
    <property type="entry name" value="Acid Proteases"/>
    <property type="match status" value="1"/>
</dbReference>
<keyword evidence="5" id="KW-1185">Reference proteome</keyword>
<dbReference type="GO" id="GO:0006508">
    <property type="term" value="P:proteolysis"/>
    <property type="evidence" value="ECO:0007669"/>
    <property type="project" value="UniProtKB-KW"/>
</dbReference>
<sequence>MIRSALAMATLSLLAGCANLQGQPQDQGPDLAQMLSNQTDTLTAALEQQCQGYADHTQAVAALTEQVAQLQQRVDTLNTRPQPPKVECPRVDPTSPIGDKMVLGEVERVFVQETGMAFDARVDTGAESSSIDAQNITLFERDGKQWVRFEVPNRDNAESQPKTVEARVIRTAQIKKGVVDDTQERPVILARLKLGDYVAETELNLNDRSHLDYPLLLGRKFFKDIAVVDVSRTHLQGSAKTKGNQ</sequence>
<evidence type="ECO:0000256" key="2">
    <source>
        <dbReference type="SAM" id="SignalP"/>
    </source>
</evidence>
<reference evidence="4 5" key="1">
    <citation type="submission" date="2019-04" db="EMBL/GenBank/DDBJ databases">
        <authorList>
            <person name="Hwang J.C."/>
        </authorList>
    </citation>
    <scope>NUCLEOTIDE SEQUENCE [LARGE SCALE GENOMIC DNA]</scope>
    <source>
        <strain evidence="4 5">IMCC35001</strain>
    </source>
</reference>
<dbReference type="GO" id="GO:0008233">
    <property type="term" value="F:peptidase activity"/>
    <property type="evidence" value="ECO:0007669"/>
    <property type="project" value="UniProtKB-KW"/>
</dbReference>
<dbReference type="InterPro" id="IPR008503">
    <property type="entry name" value="Asp_endopeptidase"/>
</dbReference>
<name>A0A4U1BH53_9GAMM</name>
<keyword evidence="4" id="KW-0378">Hydrolase</keyword>
<evidence type="ECO:0000259" key="3">
    <source>
        <dbReference type="Pfam" id="PF05618"/>
    </source>
</evidence>
<accession>A0A4U1BH53</accession>
<dbReference type="SUPFAM" id="SSF50630">
    <property type="entry name" value="Acid proteases"/>
    <property type="match status" value="1"/>
</dbReference>
<dbReference type="AlphaFoldDB" id="A0A4U1BH53"/>
<keyword evidence="2" id="KW-0732">Signal</keyword>
<feature type="chain" id="PRO_5020669113" evidence="2">
    <location>
        <begin position="21"/>
        <end position="245"/>
    </location>
</feature>
<comment type="caution">
    <text evidence="4">The sequence shown here is derived from an EMBL/GenBank/DDBJ whole genome shotgun (WGS) entry which is preliminary data.</text>
</comment>